<evidence type="ECO:0000313" key="3">
    <source>
        <dbReference type="Proteomes" id="UP000829196"/>
    </source>
</evidence>
<proteinExistence type="predicted"/>
<protein>
    <submittedName>
        <fullName evidence="2">Uncharacterized protein</fullName>
    </submittedName>
</protein>
<evidence type="ECO:0000256" key="1">
    <source>
        <dbReference type="SAM" id="Phobius"/>
    </source>
</evidence>
<keyword evidence="1" id="KW-0472">Membrane</keyword>
<keyword evidence="1" id="KW-1133">Transmembrane helix</keyword>
<organism evidence="2 3">
    <name type="scientific">Dendrobium nobile</name>
    <name type="common">Orchid</name>
    <dbReference type="NCBI Taxonomy" id="94219"/>
    <lineage>
        <taxon>Eukaryota</taxon>
        <taxon>Viridiplantae</taxon>
        <taxon>Streptophyta</taxon>
        <taxon>Embryophyta</taxon>
        <taxon>Tracheophyta</taxon>
        <taxon>Spermatophyta</taxon>
        <taxon>Magnoliopsida</taxon>
        <taxon>Liliopsida</taxon>
        <taxon>Asparagales</taxon>
        <taxon>Orchidaceae</taxon>
        <taxon>Epidendroideae</taxon>
        <taxon>Malaxideae</taxon>
        <taxon>Dendrobiinae</taxon>
        <taxon>Dendrobium</taxon>
    </lineage>
</organism>
<accession>A0A8T3AR66</accession>
<feature type="transmembrane region" description="Helical" evidence="1">
    <location>
        <begin position="82"/>
        <end position="102"/>
    </location>
</feature>
<gene>
    <name evidence="2" type="ORF">KFK09_019517</name>
</gene>
<feature type="transmembrane region" description="Helical" evidence="1">
    <location>
        <begin position="12"/>
        <end position="30"/>
    </location>
</feature>
<keyword evidence="1" id="KW-0812">Transmembrane</keyword>
<name>A0A8T3AR66_DENNO</name>
<dbReference type="EMBL" id="JAGYWB010000014">
    <property type="protein sequence ID" value="KAI0498627.1"/>
    <property type="molecule type" value="Genomic_DNA"/>
</dbReference>
<sequence>MLTLYFPCPDWFGWWFLGLFGFPIFNYKYVMFCFKKRRLCGNFWDKNMRFFFFLEKACKLVSFFFFFFLGKLASLSSLRLHLGLLIYFFSTQVATPSASEIASKERDM</sequence>
<dbReference type="AlphaFoldDB" id="A0A8T3AR66"/>
<dbReference type="Proteomes" id="UP000829196">
    <property type="component" value="Unassembled WGS sequence"/>
</dbReference>
<keyword evidence="3" id="KW-1185">Reference proteome</keyword>
<comment type="caution">
    <text evidence="2">The sequence shown here is derived from an EMBL/GenBank/DDBJ whole genome shotgun (WGS) entry which is preliminary data.</text>
</comment>
<reference evidence="2" key="1">
    <citation type="journal article" date="2022" name="Front. Genet.">
        <title>Chromosome-Scale Assembly of the Dendrobium nobile Genome Provides Insights Into the Molecular Mechanism of the Biosynthesis of the Medicinal Active Ingredient of Dendrobium.</title>
        <authorList>
            <person name="Xu Q."/>
            <person name="Niu S.-C."/>
            <person name="Li K.-L."/>
            <person name="Zheng P.-J."/>
            <person name="Zhang X.-J."/>
            <person name="Jia Y."/>
            <person name="Liu Y."/>
            <person name="Niu Y.-X."/>
            <person name="Yu L.-H."/>
            <person name="Chen D.-F."/>
            <person name="Zhang G.-Q."/>
        </authorList>
    </citation>
    <scope>NUCLEOTIDE SEQUENCE</scope>
    <source>
        <tissue evidence="2">Leaf</tissue>
    </source>
</reference>
<feature type="transmembrane region" description="Helical" evidence="1">
    <location>
        <begin position="50"/>
        <end position="70"/>
    </location>
</feature>
<evidence type="ECO:0000313" key="2">
    <source>
        <dbReference type="EMBL" id="KAI0498627.1"/>
    </source>
</evidence>